<proteinExistence type="predicted"/>
<dbReference type="GO" id="GO:0050660">
    <property type="term" value="F:flavin adenine dinucleotide binding"/>
    <property type="evidence" value="ECO:0007669"/>
    <property type="project" value="TreeGrafter"/>
</dbReference>
<dbReference type="InterPro" id="IPR001709">
    <property type="entry name" value="Flavoprot_Pyr_Nucl_cyt_Rdtase"/>
</dbReference>
<dbReference type="PANTHER" id="PTHR19384:SF128">
    <property type="entry name" value="NADPH OXIDOREDUCTASE A"/>
    <property type="match status" value="1"/>
</dbReference>
<evidence type="ECO:0000259" key="9">
    <source>
        <dbReference type="PROSITE" id="PS50902"/>
    </source>
</evidence>
<dbReference type="AlphaFoldDB" id="A0A9W6EZZ9"/>
<keyword evidence="12" id="KW-1185">Reference proteome</keyword>
<evidence type="ECO:0000256" key="5">
    <source>
        <dbReference type="ARBA" id="ARBA00022827"/>
    </source>
</evidence>
<keyword evidence="3" id="KW-0285">Flavoprotein</keyword>
<dbReference type="Pfam" id="PF00667">
    <property type="entry name" value="FAD_binding_1"/>
    <property type="match status" value="1"/>
</dbReference>
<reference evidence="11 12" key="1">
    <citation type="journal article" date="2023" name="Commun. Biol.">
        <title>Reorganization of the ancestral sex-determining regions during the evolution of trioecy in Pleodorina starrii.</title>
        <authorList>
            <person name="Takahashi K."/>
            <person name="Suzuki S."/>
            <person name="Kawai-Toyooka H."/>
            <person name="Yamamoto K."/>
            <person name="Hamaji T."/>
            <person name="Ootsuki R."/>
            <person name="Yamaguchi H."/>
            <person name="Kawachi M."/>
            <person name="Higashiyama T."/>
            <person name="Nozaki H."/>
        </authorList>
    </citation>
    <scope>NUCLEOTIDE SEQUENCE [LARGE SCALE GENOMIC DNA]</scope>
    <source>
        <strain evidence="11 12">NIES-4479</strain>
    </source>
</reference>
<dbReference type="InterPro" id="IPR039261">
    <property type="entry name" value="FNR_nucleotide-bd"/>
</dbReference>
<evidence type="ECO:0000313" key="12">
    <source>
        <dbReference type="Proteomes" id="UP001165080"/>
    </source>
</evidence>
<protein>
    <submittedName>
        <fullName evidence="11">Uncharacterized protein</fullName>
    </submittedName>
</protein>
<dbReference type="InterPro" id="IPR008254">
    <property type="entry name" value="Flavodoxin/NO_synth"/>
</dbReference>
<keyword evidence="5" id="KW-0274">FAD</keyword>
<dbReference type="PANTHER" id="PTHR19384">
    <property type="entry name" value="NITRIC OXIDE SYNTHASE-RELATED"/>
    <property type="match status" value="1"/>
</dbReference>
<dbReference type="EMBL" id="BRXU01000004">
    <property type="protein sequence ID" value="GLC51164.1"/>
    <property type="molecule type" value="Genomic_DNA"/>
</dbReference>
<evidence type="ECO:0000256" key="6">
    <source>
        <dbReference type="ARBA" id="ARBA00022857"/>
    </source>
</evidence>
<dbReference type="SUPFAM" id="SSF63380">
    <property type="entry name" value="Riboflavin synthase domain-like"/>
    <property type="match status" value="1"/>
</dbReference>
<evidence type="ECO:0000256" key="4">
    <source>
        <dbReference type="ARBA" id="ARBA00022643"/>
    </source>
</evidence>
<evidence type="ECO:0000259" key="10">
    <source>
        <dbReference type="PROSITE" id="PS51384"/>
    </source>
</evidence>
<evidence type="ECO:0000256" key="2">
    <source>
        <dbReference type="ARBA" id="ARBA00001974"/>
    </source>
</evidence>
<dbReference type="Gene3D" id="1.20.990.10">
    <property type="entry name" value="NADPH-cytochrome p450 Reductase, Chain A, domain 3"/>
    <property type="match status" value="1"/>
</dbReference>
<gene>
    <name evidence="11" type="primary">PLEST007263</name>
    <name evidence="11" type="ORF">PLESTB_000472800</name>
</gene>
<keyword evidence="6" id="KW-0521">NADP</keyword>
<dbReference type="Gene3D" id="3.40.50.360">
    <property type="match status" value="1"/>
</dbReference>
<dbReference type="PRINTS" id="PR00369">
    <property type="entry name" value="FLAVODOXIN"/>
</dbReference>
<dbReference type="InterPro" id="IPR003097">
    <property type="entry name" value="CysJ-like_FAD-binding"/>
</dbReference>
<dbReference type="GO" id="GO:0010181">
    <property type="term" value="F:FMN binding"/>
    <property type="evidence" value="ECO:0007669"/>
    <property type="project" value="InterPro"/>
</dbReference>
<evidence type="ECO:0000256" key="7">
    <source>
        <dbReference type="ARBA" id="ARBA00023002"/>
    </source>
</evidence>
<dbReference type="PRINTS" id="PR00371">
    <property type="entry name" value="FPNCR"/>
</dbReference>
<keyword evidence="7" id="KW-0560">Oxidoreductase</keyword>
<keyword evidence="4" id="KW-0288">FMN</keyword>
<evidence type="ECO:0000256" key="1">
    <source>
        <dbReference type="ARBA" id="ARBA00001917"/>
    </source>
</evidence>
<dbReference type="Pfam" id="PF00175">
    <property type="entry name" value="NAD_binding_1"/>
    <property type="match status" value="1"/>
</dbReference>
<feature type="domain" description="Flavodoxin-like" evidence="9">
    <location>
        <begin position="130"/>
        <end position="270"/>
    </location>
</feature>
<dbReference type="Pfam" id="PF00258">
    <property type="entry name" value="Flavodoxin_1"/>
    <property type="match status" value="1"/>
</dbReference>
<comment type="caution">
    <text evidence="11">The sequence shown here is derived from an EMBL/GenBank/DDBJ whole genome shotgun (WGS) entry which is preliminary data.</text>
</comment>
<dbReference type="InterPro" id="IPR001433">
    <property type="entry name" value="OxRdtase_FAD/NAD-bd"/>
</dbReference>
<sequence length="718" mass="77909">MPLSDAWIPKWSSTYWRWTIAASVPAAWYLLSRRRRADADQDRTDFDGFLKAVEPVGSTGSRPAPSRSSGPIDAFFKDAGADEDTRNPLDFDSFLLSTKAGPKGQAPLPSAKQPVAAELQRGPTADMKPVTVMYGTEYGFSKEIAEKLCGQLRAAGDFWPYLENMADHPTGYDFSKAQVALVACSTQGDGVPPTEARDFCEWLFAGKSGSLAHIKFAVCALGDKSYTHFCRCGKMLDAALESAGATRLVDRIDVNKEDWPAVDGWLAAVVNAVKGLALQSFAELGIATSASAGAEKGSAPKKWGKSRPYLGTVLALEGLCNLSDADDKNTVRMELDLGDSGLTYLPGDALGLYPTNDTKAVEELIRVMGAAPSEMVPVPGWHYEEGDGPRDSMPLAEALAKCFDVRSPKPELLKLLVAALDTATHANGHANGVGSHIASACQEQLRAALSDNAAMERYLAPRHVVDVLEDAAPAKLSTAQVLSCLRQLQPRLYSISSSPLEDPRRVQVTVAEVKYKSLDRARIGVCSTMISERLQAGSRVPLYVHKNPDFRLPPSASTPIIMVGPGTGLAPFRSFILQRLLEQQQQQQSQGGSESGAPPGRMVLYFGCRRRDQDFLYGSVLEGWAAEDKITLFTAFSREQKQKVYVQNRLAESADLVWELLQQGGHFYVCGDAGSMAGAVEQALLQLVGERLEGGREAAPAYLQTLSDTGRYQRDVWY</sequence>
<feature type="domain" description="FAD-binding FR-type" evidence="10">
    <location>
        <begin position="306"/>
        <end position="553"/>
    </location>
</feature>
<feature type="compositionally biased region" description="Low complexity" evidence="8">
    <location>
        <begin position="57"/>
        <end position="71"/>
    </location>
</feature>
<dbReference type="OrthoDB" id="1856718at2759"/>
<dbReference type="PROSITE" id="PS50902">
    <property type="entry name" value="FLAVODOXIN_LIKE"/>
    <property type="match status" value="1"/>
</dbReference>
<dbReference type="InterPro" id="IPR017927">
    <property type="entry name" value="FAD-bd_FR_type"/>
</dbReference>
<dbReference type="Proteomes" id="UP001165080">
    <property type="component" value="Unassembled WGS sequence"/>
</dbReference>
<feature type="compositionally biased region" description="Basic and acidic residues" evidence="8">
    <location>
        <begin position="75"/>
        <end position="84"/>
    </location>
</feature>
<dbReference type="InterPro" id="IPR017938">
    <property type="entry name" value="Riboflavin_synthase-like_b-brl"/>
</dbReference>
<feature type="region of interest" description="Disordered" evidence="8">
    <location>
        <begin position="54"/>
        <end position="84"/>
    </location>
</feature>
<name>A0A9W6EZZ9_9CHLO</name>
<dbReference type="InterPro" id="IPR023173">
    <property type="entry name" value="NADPH_Cyt_P450_Rdtase_alpha"/>
</dbReference>
<dbReference type="InterPro" id="IPR001094">
    <property type="entry name" value="Flavdoxin-like"/>
</dbReference>
<dbReference type="FunFam" id="3.40.50.80:FF:000001">
    <property type="entry name" value="NADPH--cytochrome P450 reductase 1"/>
    <property type="match status" value="1"/>
</dbReference>
<dbReference type="GO" id="GO:0005829">
    <property type="term" value="C:cytosol"/>
    <property type="evidence" value="ECO:0007669"/>
    <property type="project" value="TreeGrafter"/>
</dbReference>
<evidence type="ECO:0000256" key="3">
    <source>
        <dbReference type="ARBA" id="ARBA00022630"/>
    </source>
</evidence>
<dbReference type="SUPFAM" id="SSF52343">
    <property type="entry name" value="Ferredoxin reductase-like, C-terminal NADP-linked domain"/>
    <property type="match status" value="1"/>
</dbReference>
<accession>A0A9W6EZZ9</accession>
<dbReference type="GO" id="GO:0016491">
    <property type="term" value="F:oxidoreductase activity"/>
    <property type="evidence" value="ECO:0007669"/>
    <property type="project" value="UniProtKB-KW"/>
</dbReference>
<evidence type="ECO:0000313" key="11">
    <source>
        <dbReference type="EMBL" id="GLC51164.1"/>
    </source>
</evidence>
<evidence type="ECO:0000256" key="8">
    <source>
        <dbReference type="SAM" id="MobiDB-lite"/>
    </source>
</evidence>
<dbReference type="InterPro" id="IPR029039">
    <property type="entry name" value="Flavoprotein-like_sf"/>
</dbReference>
<organism evidence="11 12">
    <name type="scientific">Pleodorina starrii</name>
    <dbReference type="NCBI Taxonomy" id="330485"/>
    <lineage>
        <taxon>Eukaryota</taxon>
        <taxon>Viridiplantae</taxon>
        <taxon>Chlorophyta</taxon>
        <taxon>core chlorophytes</taxon>
        <taxon>Chlorophyceae</taxon>
        <taxon>CS clade</taxon>
        <taxon>Chlamydomonadales</taxon>
        <taxon>Volvocaceae</taxon>
        <taxon>Pleodorina</taxon>
    </lineage>
</organism>
<dbReference type="PROSITE" id="PS51384">
    <property type="entry name" value="FAD_FR"/>
    <property type="match status" value="1"/>
</dbReference>
<comment type="cofactor">
    <cofactor evidence="1">
        <name>FMN</name>
        <dbReference type="ChEBI" id="CHEBI:58210"/>
    </cofactor>
</comment>
<dbReference type="SUPFAM" id="SSF52218">
    <property type="entry name" value="Flavoproteins"/>
    <property type="match status" value="1"/>
</dbReference>
<dbReference type="Gene3D" id="3.40.50.80">
    <property type="entry name" value="Nucleotide-binding domain of ferredoxin-NADP reductase (FNR) module"/>
    <property type="match status" value="1"/>
</dbReference>
<dbReference type="Gene3D" id="2.40.30.10">
    <property type="entry name" value="Translation factors"/>
    <property type="match status" value="1"/>
</dbReference>
<comment type="cofactor">
    <cofactor evidence="2">
        <name>FAD</name>
        <dbReference type="ChEBI" id="CHEBI:57692"/>
    </cofactor>
</comment>